<dbReference type="EMBL" id="CAJFDI010000002">
    <property type="protein sequence ID" value="CAD5215483.1"/>
    <property type="molecule type" value="Genomic_DNA"/>
</dbReference>
<accession>A0A7I8WR18</accession>
<evidence type="ECO:0000313" key="3">
    <source>
        <dbReference type="EMBL" id="CAD5215483.1"/>
    </source>
</evidence>
<dbReference type="PANTHER" id="PTHR23099:SF0">
    <property type="entry name" value="GERM CELL NUCLEAR ACIDIC PROTEIN"/>
    <property type="match status" value="1"/>
</dbReference>
<feature type="compositionally biased region" description="Basic and acidic residues" evidence="1">
    <location>
        <begin position="448"/>
        <end position="460"/>
    </location>
</feature>
<feature type="domain" description="SprT-like" evidence="2">
    <location>
        <begin position="635"/>
        <end position="788"/>
    </location>
</feature>
<evidence type="ECO:0000313" key="4">
    <source>
        <dbReference type="Proteomes" id="UP000659654"/>
    </source>
</evidence>
<dbReference type="GO" id="GO:0006974">
    <property type="term" value="P:DNA damage response"/>
    <property type="evidence" value="ECO:0007669"/>
    <property type="project" value="UniProtKB-ARBA"/>
</dbReference>
<evidence type="ECO:0000259" key="2">
    <source>
        <dbReference type="SMART" id="SM00731"/>
    </source>
</evidence>
<dbReference type="Pfam" id="PF10263">
    <property type="entry name" value="SprT-like"/>
    <property type="match status" value="1"/>
</dbReference>
<proteinExistence type="predicted"/>
<feature type="compositionally biased region" description="Polar residues" evidence="1">
    <location>
        <begin position="258"/>
        <end position="268"/>
    </location>
</feature>
<dbReference type="Proteomes" id="UP000659654">
    <property type="component" value="Unassembled WGS sequence"/>
</dbReference>
<feature type="compositionally biased region" description="Polar residues" evidence="1">
    <location>
        <begin position="276"/>
        <end position="285"/>
    </location>
</feature>
<feature type="compositionally biased region" description="Acidic residues" evidence="1">
    <location>
        <begin position="310"/>
        <end position="346"/>
    </location>
</feature>
<organism evidence="3 4">
    <name type="scientific">Bursaphelenchus xylophilus</name>
    <name type="common">Pinewood nematode worm</name>
    <name type="synonym">Aphelenchoides xylophilus</name>
    <dbReference type="NCBI Taxonomy" id="6326"/>
    <lineage>
        <taxon>Eukaryota</taxon>
        <taxon>Metazoa</taxon>
        <taxon>Ecdysozoa</taxon>
        <taxon>Nematoda</taxon>
        <taxon>Chromadorea</taxon>
        <taxon>Rhabditida</taxon>
        <taxon>Tylenchina</taxon>
        <taxon>Tylenchomorpha</taxon>
        <taxon>Aphelenchoidea</taxon>
        <taxon>Aphelenchoididae</taxon>
        <taxon>Bursaphelenchus</taxon>
    </lineage>
</organism>
<dbReference type="AlphaFoldDB" id="A0A7I8WR18"/>
<gene>
    <name evidence="3" type="ORF">BXYJ_LOCUS4052</name>
</gene>
<evidence type="ECO:0000256" key="1">
    <source>
        <dbReference type="SAM" id="MobiDB-lite"/>
    </source>
</evidence>
<dbReference type="SMART" id="SM00731">
    <property type="entry name" value="SprT"/>
    <property type="match status" value="1"/>
</dbReference>
<feature type="compositionally biased region" description="Acidic residues" evidence="1">
    <location>
        <begin position="579"/>
        <end position="597"/>
    </location>
</feature>
<feature type="compositionally biased region" description="Polar residues" evidence="1">
    <location>
        <begin position="46"/>
        <end position="64"/>
    </location>
</feature>
<feature type="region of interest" description="Disordered" evidence="1">
    <location>
        <begin position="28"/>
        <end position="67"/>
    </location>
</feature>
<feature type="compositionally biased region" description="Acidic residues" evidence="1">
    <location>
        <begin position="288"/>
        <end position="300"/>
    </location>
</feature>
<reference evidence="3" key="1">
    <citation type="submission" date="2020-09" db="EMBL/GenBank/DDBJ databases">
        <authorList>
            <person name="Kikuchi T."/>
        </authorList>
    </citation>
    <scope>NUCLEOTIDE SEQUENCE</scope>
    <source>
        <strain evidence="3">Ka4C1</strain>
    </source>
</reference>
<feature type="compositionally biased region" description="Polar residues" evidence="1">
    <location>
        <begin position="481"/>
        <end position="502"/>
    </location>
</feature>
<protein>
    <submittedName>
        <fullName evidence="3">(pine wood nematode) hypothetical protein</fullName>
    </submittedName>
</protein>
<feature type="region of interest" description="Disordered" evidence="1">
    <location>
        <begin position="258"/>
        <end position="348"/>
    </location>
</feature>
<feature type="compositionally biased region" description="Basic and acidic residues" evidence="1">
    <location>
        <begin position="468"/>
        <end position="477"/>
    </location>
</feature>
<dbReference type="EMBL" id="CAJFCV020000002">
    <property type="protein sequence ID" value="CAG9097375.1"/>
    <property type="molecule type" value="Genomic_DNA"/>
</dbReference>
<comment type="caution">
    <text evidence="3">The sequence shown here is derived from an EMBL/GenBank/DDBJ whole genome shotgun (WGS) entry which is preliminary data.</text>
</comment>
<dbReference type="InterPro" id="IPR006640">
    <property type="entry name" value="SprT-like_domain"/>
</dbReference>
<sequence>MAVKSVEPDSQDFYSHMLTDDESFVAKQAPEITDDSSQDEFYDSVESPSQLEVDNGIKGNSSKTPIKALPLRPKTVMPKSKIPIPQFRTTLRPKMLESRVRKYGQEKVASTGTTSSSVVKQLSNGRGRQSLLPQRKLSISINNTINFNEMEFLNSTRLSMLPQELSNACGGSENQLILAQKNFFDSTKDCRHQLYIKGRNGGQSTIDEESIQEEVYDDSFTPNGSSAAIPEEMDIRSSDHPSFSFDESYKVKQNITCGDFTQSSNGTNKSKRAGETFTQESGANSETNEGEDEYVEEEHEIPEGGHEGLELESEGQCSEDYDEEVEEDGENVEYEDDEIEEESEFETDSRIFNRLAPSLNASLSMSYGFKESFVADSDPDFSELDEEDIQIEKMKIEECHRRALHPEQFSFIDLNATYSEQDSSANYDDDNEDDGNELDENDNPDLTRGYESREDLHDSLVENDNAEDDKNATKESELTEQDQSSSHNQYESNGKEGCNQTYASIDKAAEEDEDIQIIEKSVKGMSLQNDQERQPPCTPKTPSRRVFLDDSDFEPHGECNKENELGKETFSETDKGETDGESDLAEDYEDSDEVDEVEPSKRKIPKKIKFVLCADQDEAYLLSLSGVAVTSRNRDSIVDKLIDIYDRRIFGGRLPHLEFEWNARLRKTAGQYYSSVGKSQKDLIKLAVKVLTSGERLRNTLLHELCHCAVRKINNEKEGHGKYFKQWAKHVTKVFPLIPPITTRHNYEINYKYEYVCQKCSGKVKRHSPSVDLTSKCCGRCHGRFDLYKDGRLWKRVEVDATAKKSIVISV</sequence>
<feature type="compositionally biased region" description="Polar residues" evidence="1">
    <location>
        <begin position="416"/>
        <end position="425"/>
    </location>
</feature>
<feature type="region of interest" description="Disordered" evidence="1">
    <location>
        <begin position="414"/>
        <end position="599"/>
    </location>
</feature>
<keyword evidence="4" id="KW-1185">Reference proteome</keyword>
<dbReference type="GO" id="GO:0005634">
    <property type="term" value="C:nucleus"/>
    <property type="evidence" value="ECO:0007669"/>
    <property type="project" value="TreeGrafter"/>
</dbReference>
<dbReference type="PANTHER" id="PTHR23099">
    <property type="entry name" value="TRANSCRIPTIONAL REGULATOR"/>
    <property type="match status" value="1"/>
</dbReference>
<dbReference type="OrthoDB" id="20772at2759"/>
<name>A0A7I8WR18_BURXY</name>
<feature type="compositionally biased region" description="Acidic residues" evidence="1">
    <location>
        <begin position="427"/>
        <end position="443"/>
    </location>
</feature>
<dbReference type="Proteomes" id="UP000582659">
    <property type="component" value="Unassembled WGS sequence"/>
</dbReference>
<feature type="compositionally biased region" description="Basic and acidic residues" evidence="1">
    <location>
        <begin position="553"/>
        <end position="578"/>
    </location>
</feature>
<feature type="compositionally biased region" description="Acidic residues" evidence="1">
    <location>
        <begin position="32"/>
        <end position="43"/>
    </location>
</feature>